<dbReference type="GO" id="GO:0004651">
    <property type="term" value="F:polynucleotide 5'-phosphatase activity"/>
    <property type="evidence" value="ECO:0007669"/>
    <property type="project" value="UniProtKB-UniRule"/>
</dbReference>
<dbReference type="PROSITE" id="PS00383">
    <property type="entry name" value="TYR_PHOSPHATASE_1"/>
    <property type="match status" value="1"/>
</dbReference>
<dbReference type="GO" id="GO:0005634">
    <property type="term" value="C:nucleus"/>
    <property type="evidence" value="ECO:0007669"/>
    <property type="project" value="UniProtKB-SubCell"/>
</dbReference>
<evidence type="ECO:0000256" key="11">
    <source>
        <dbReference type="PIRSR" id="PIRSR036958-1"/>
    </source>
</evidence>
<keyword evidence="8 10" id="KW-0539">Nucleus</keyword>
<feature type="active site" description="Phosphocysteine intermediate" evidence="11">
    <location>
        <position position="204"/>
    </location>
</feature>
<dbReference type="Pfam" id="PF01331">
    <property type="entry name" value="mRNA_cap_enzyme"/>
    <property type="match status" value="1"/>
</dbReference>
<feature type="region of interest" description="Disordered" evidence="14">
    <location>
        <begin position="1"/>
        <end position="46"/>
    </location>
</feature>
<sequence length="678" mass="77657">MSNEEPKKTFKRPKVRRRNADGTLSDEIATTSAPHVNGNGVEPERRRKVPVGSALNGHVGNGIDNTELNGITRDLAMKLGLPKRWTYCPKYGGVLCNTFLPMKAPLSEGYDDLLEPRYRFHPEEVFTAPLEGAPEGAKVKLWINLANTERFYGKGMVAAHDCKYMWMRLRGHDERPSAEDAENFVRVVSAFKRENPNDIVAVHCTHGFNRTGFLLASYLVLTENWDVATAITEFAQVRPFGIYKEDYLETLFERYDSFFKPGDPLPVDAPGRPSWEEGPDPTVNYEALMKPLPNSNFAERSSTPLFMDGQCPGCVYVEDEEVRTYVQNKVRAFISPFAKKALKNEFPGSQPVSMDKQNISLLSSHPYMVSWKADGMRYLVLINGENEIYAFDRDNNPFFLPLRFPRPKLLNQHIEDTLVDCEVIMQTLPDGTQRPRMLIYDIITYEKIEYGRKDFKKRMGAIGEFLIDSRAEADAKGIFQKRSEPMSVARKDFWEICYTYKLFTDDFTRNMGHHVDGLIYQPVSEPYTPGRFNLLMKWKPVEEASVDFKLKIVRRQLDGAPVEYVGELHVLGLQTGPFGIMKATKNLLQYDNKIIECNFVNNEWRFMRERTDKSHPNAFATAKSVVNTIRNPLPKDYLCQYIAHYGYRDGHPIRAPPPPPPEREQVSAGSTQMFSRKF</sequence>
<dbReference type="FunFam" id="2.40.50.140:FF:000291">
    <property type="entry name" value="mRNA-capping enzyme"/>
    <property type="match status" value="1"/>
</dbReference>
<keyword evidence="16" id="KW-1185">Reference proteome</keyword>
<dbReference type="GO" id="GO:0004484">
    <property type="term" value="F:mRNA guanylyltransferase activity"/>
    <property type="evidence" value="ECO:0007669"/>
    <property type="project" value="UniProtKB-UniRule"/>
</dbReference>
<evidence type="ECO:0000256" key="9">
    <source>
        <dbReference type="ARBA" id="ARBA00044624"/>
    </source>
</evidence>
<evidence type="ECO:0000256" key="4">
    <source>
        <dbReference type="ARBA" id="ARBA00022695"/>
    </source>
</evidence>
<evidence type="ECO:0000313" key="17">
    <source>
        <dbReference type="WBParaSite" id="Pan_g20274.t1"/>
    </source>
</evidence>
<feature type="compositionally biased region" description="Polar residues" evidence="14">
    <location>
        <begin position="667"/>
        <end position="678"/>
    </location>
</feature>
<dbReference type="InterPro" id="IPR017074">
    <property type="entry name" value="mRNA_cap_enz_bifunc"/>
</dbReference>
<dbReference type="CDD" id="cd07895">
    <property type="entry name" value="Adenylation_mRNA_capping"/>
    <property type="match status" value="1"/>
</dbReference>
<dbReference type="GO" id="GO:0004721">
    <property type="term" value="F:phosphoprotein phosphatase activity"/>
    <property type="evidence" value="ECO:0007669"/>
    <property type="project" value="UniProtKB-UniRule"/>
</dbReference>
<keyword evidence="2 10" id="KW-0507">mRNA processing</keyword>
<evidence type="ECO:0000256" key="10">
    <source>
        <dbReference type="PIRNR" id="PIRNR036958"/>
    </source>
</evidence>
<dbReference type="EC" id="3.6.1.74" evidence="10"/>
<dbReference type="InterPro" id="IPR051029">
    <property type="entry name" value="mRNA_Capping_Enz/RNA_Phosphat"/>
</dbReference>
<evidence type="ECO:0000256" key="1">
    <source>
        <dbReference type="ARBA" id="ARBA00004123"/>
    </source>
</evidence>
<comment type="similarity">
    <text evidence="10">In the C-terminal section; belongs to the eukaryotic GTase family.</text>
</comment>
<keyword evidence="6 10" id="KW-0506">mRNA capping</keyword>
<comment type="similarity">
    <text evidence="10">In the N-terminal section; belongs to the non-receptor class of the protein-tyrosine phosphatase family.</text>
</comment>
<evidence type="ECO:0000259" key="15">
    <source>
        <dbReference type="PROSITE" id="PS50056"/>
    </source>
</evidence>
<dbReference type="SUPFAM" id="SSF56091">
    <property type="entry name" value="DNA ligase/mRNA capping enzyme, catalytic domain"/>
    <property type="match status" value="1"/>
</dbReference>
<dbReference type="Pfam" id="PF00782">
    <property type="entry name" value="DSPc"/>
    <property type="match status" value="1"/>
</dbReference>
<accession>A0A7E4ZVT1</accession>
<dbReference type="InterPro" id="IPR016130">
    <property type="entry name" value="Tyr_Pase_AS"/>
</dbReference>
<evidence type="ECO:0000313" key="16">
    <source>
        <dbReference type="Proteomes" id="UP000492821"/>
    </source>
</evidence>
<dbReference type="InterPro" id="IPR029021">
    <property type="entry name" value="Prot-tyrosine_phosphatase-like"/>
</dbReference>
<keyword evidence="7 10" id="KW-0342">GTP-binding</keyword>
<feature type="binding site" evidence="13">
    <location>
        <position position="377"/>
    </location>
    <ligand>
        <name>GTP</name>
        <dbReference type="ChEBI" id="CHEBI:37565"/>
    </ligand>
</feature>
<dbReference type="PANTHER" id="PTHR10367:SF17">
    <property type="entry name" value="MRNA-CAPPING ENZYME"/>
    <property type="match status" value="1"/>
</dbReference>
<reference evidence="17" key="2">
    <citation type="submission" date="2020-10" db="UniProtKB">
        <authorList>
            <consortium name="WormBaseParasite"/>
        </authorList>
    </citation>
    <scope>IDENTIFICATION</scope>
</reference>
<evidence type="ECO:0000256" key="6">
    <source>
        <dbReference type="ARBA" id="ARBA00023042"/>
    </source>
</evidence>
<dbReference type="GO" id="GO:0005524">
    <property type="term" value="F:ATP binding"/>
    <property type="evidence" value="ECO:0007669"/>
    <property type="project" value="InterPro"/>
</dbReference>
<keyword evidence="4 10" id="KW-0548">Nucleotidyltransferase</keyword>
<dbReference type="GO" id="GO:0140818">
    <property type="term" value="F:mRNA 5'-triphosphate monophosphatase activity"/>
    <property type="evidence" value="ECO:0007669"/>
    <property type="project" value="UniProtKB-EC"/>
</dbReference>
<feature type="binding site" evidence="13">
    <location>
        <begin position="537"/>
        <end position="539"/>
    </location>
    <ligand>
        <name>GTP</name>
        <dbReference type="ChEBI" id="CHEBI:37565"/>
    </ligand>
</feature>
<dbReference type="Gene3D" id="3.90.190.10">
    <property type="entry name" value="Protein tyrosine phosphatase superfamily"/>
    <property type="match status" value="1"/>
</dbReference>
<dbReference type="Gene3D" id="3.30.470.30">
    <property type="entry name" value="DNA ligase/mRNA capping enzyme"/>
    <property type="match status" value="1"/>
</dbReference>
<dbReference type="GO" id="GO:0006370">
    <property type="term" value="P:7-methylguanosine mRNA capping"/>
    <property type="evidence" value="ECO:0007669"/>
    <property type="project" value="UniProtKB-UniRule"/>
</dbReference>
<keyword evidence="5 10" id="KW-0547">Nucleotide-binding</keyword>
<reference evidence="16" key="1">
    <citation type="journal article" date="2013" name="Genetics">
        <title>The draft genome and transcriptome of Panagrellus redivivus are shaped by the harsh demands of a free-living lifestyle.</title>
        <authorList>
            <person name="Srinivasan J."/>
            <person name="Dillman A.R."/>
            <person name="Macchietto M.G."/>
            <person name="Heikkinen L."/>
            <person name="Lakso M."/>
            <person name="Fracchia K.M."/>
            <person name="Antoshechkin I."/>
            <person name="Mortazavi A."/>
            <person name="Wong G."/>
            <person name="Sternberg P.W."/>
        </authorList>
    </citation>
    <scope>NUCLEOTIDE SEQUENCE [LARGE SCALE GENOMIC DNA]</scope>
    <source>
        <strain evidence="16">MT8872</strain>
    </source>
</reference>
<feature type="binding site" evidence="13">
    <location>
        <position position="393"/>
    </location>
    <ligand>
        <name>GTP</name>
        <dbReference type="ChEBI" id="CHEBI:37565"/>
    </ligand>
</feature>
<dbReference type="SUPFAM" id="SSF52799">
    <property type="entry name" value="(Phosphotyrosine protein) phosphatases II"/>
    <property type="match status" value="1"/>
</dbReference>
<comment type="subcellular location">
    <subcellularLocation>
        <location evidence="1 10">Nucleus</location>
    </subcellularLocation>
</comment>
<dbReference type="AlphaFoldDB" id="A0A7E4ZVT1"/>
<dbReference type="InterPro" id="IPR013846">
    <property type="entry name" value="mRNA_cap_enzyme_C"/>
</dbReference>
<evidence type="ECO:0000256" key="14">
    <source>
        <dbReference type="SAM" id="MobiDB-lite"/>
    </source>
</evidence>
<feature type="active site" description="N6-GMP-lysine intermediate" evidence="12">
    <location>
        <position position="372"/>
    </location>
</feature>
<protein>
    <recommendedName>
        <fullName evidence="10">mRNA-capping enzyme</fullName>
    </recommendedName>
    <domain>
        <recommendedName>
            <fullName evidence="10">mRNA 5'-triphosphate monophosphatase</fullName>
            <ecNumber evidence="10">3.6.1.74</ecNumber>
        </recommendedName>
        <alternativeName>
            <fullName evidence="10">mRNA 5'-phosphatase</fullName>
        </alternativeName>
    </domain>
    <domain>
        <recommendedName>
            <fullName evidence="10">mRNA guanylyltransferase</fullName>
            <ecNumber evidence="10">2.7.7.50</ecNumber>
        </recommendedName>
        <alternativeName>
            <fullName evidence="10">GTP--RNA guanylyltransferase</fullName>
            <shortName evidence="10">GTase</shortName>
        </alternativeName>
    </domain>
</protein>
<evidence type="ECO:0000256" key="8">
    <source>
        <dbReference type="ARBA" id="ARBA00023242"/>
    </source>
</evidence>
<keyword evidence="3 10" id="KW-0808">Transferase</keyword>
<comment type="catalytic activity">
    <reaction evidence="9">
        <text>a 5'-end diphospho-ribonucleoside in mRNA + GTP + H(+) = a 5'-end (5'-triphosphoguanosine)-ribonucleoside in mRNA + diphosphate</text>
        <dbReference type="Rhea" id="RHEA:67012"/>
        <dbReference type="Rhea" id="RHEA-COMP:17165"/>
        <dbReference type="Rhea" id="RHEA-COMP:17166"/>
        <dbReference type="ChEBI" id="CHEBI:15378"/>
        <dbReference type="ChEBI" id="CHEBI:33019"/>
        <dbReference type="ChEBI" id="CHEBI:37565"/>
        <dbReference type="ChEBI" id="CHEBI:167616"/>
        <dbReference type="ChEBI" id="CHEBI:167617"/>
        <dbReference type="EC" id="2.7.7.50"/>
    </reaction>
    <physiologicalReaction direction="left-to-right" evidence="9">
        <dbReference type="Rhea" id="RHEA:67013"/>
    </physiologicalReaction>
</comment>
<keyword evidence="10" id="KW-0378">Hydrolase</keyword>
<evidence type="ECO:0000256" key="2">
    <source>
        <dbReference type="ARBA" id="ARBA00022664"/>
    </source>
</evidence>
<dbReference type="GO" id="GO:0005525">
    <property type="term" value="F:GTP binding"/>
    <property type="evidence" value="ECO:0007669"/>
    <property type="project" value="UniProtKB-UniRule"/>
</dbReference>
<dbReference type="PROSITE" id="PS50056">
    <property type="entry name" value="TYR_PHOSPHATASE_2"/>
    <property type="match status" value="1"/>
</dbReference>
<dbReference type="Gene3D" id="2.40.50.140">
    <property type="entry name" value="Nucleic acid-binding proteins"/>
    <property type="match status" value="1"/>
</dbReference>
<dbReference type="InterPro" id="IPR001339">
    <property type="entry name" value="mRNA_cap_enzyme_adenylation"/>
</dbReference>
<dbReference type="InterPro" id="IPR012340">
    <property type="entry name" value="NA-bd_OB-fold"/>
</dbReference>
<evidence type="ECO:0000256" key="13">
    <source>
        <dbReference type="PIRSR" id="PIRSR036958-3"/>
    </source>
</evidence>
<dbReference type="InterPro" id="IPR000340">
    <property type="entry name" value="Dual-sp_phosphatase_cat-dom"/>
</dbReference>
<feature type="region of interest" description="Disordered" evidence="14">
    <location>
        <begin position="650"/>
        <end position="678"/>
    </location>
</feature>
<dbReference type="WBParaSite" id="Pan_g20274.t1">
    <property type="protein sequence ID" value="Pan_g20274.t1"/>
    <property type="gene ID" value="Pan_g20274"/>
</dbReference>
<dbReference type="Pfam" id="PF03919">
    <property type="entry name" value="mRNA_cap_C"/>
    <property type="match status" value="1"/>
</dbReference>
<organism evidence="16 17">
    <name type="scientific">Panagrellus redivivus</name>
    <name type="common">Microworm</name>
    <dbReference type="NCBI Taxonomy" id="6233"/>
    <lineage>
        <taxon>Eukaryota</taxon>
        <taxon>Metazoa</taxon>
        <taxon>Ecdysozoa</taxon>
        <taxon>Nematoda</taxon>
        <taxon>Chromadorea</taxon>
        <taxon>Rhabditida</taxon>
        <taxon>Tylenchina</taxon>
        <taxon>Panagrolaimomorpha</taxon>
        <taxon>Panagrolaimoidea</taxon>
        <taxon>Panagrolaimidae</taxon>
        <taxon>Panagrellus</taxon>
    </lineage>
</organism>
<feature type="binding site" evidence="13">
    <location>
        <begin position="420"/>
        <end position="422"/>
    </location>
    <ligand>
        <name>GTP</name>
        <dbReference type="ChEBI" id="CHEBI:37565"/>
    </ligand>
</feature>
<proteinExistence type="inferred from homology"/>
<name>A0A7E4ZVT1_PANRE</name>
<dbReference type="PIRSF" id="PIRSF036958">
    <property type="entry name" value="mRNA_capping_HCE"/>
    <property type="match status" value="1"/>
</dbReference>
<dbReference type="Proteomes" id="UP000492821">
    <property type="component" value="Unassembled WGS sequence"/>
</dbReference>
<evidence type="ECO:0000256" key="5">
    <source>
        <dbReference type="ARBA" id="ARBA00022741"/>
    </source>
</evidence>
<dbReference type="SUPFAM" id="SSF50249">
    <property type="entry name" value="Nucleic acid-binding proteins"/>
    <property type="match status" value="1"/>
</dbReference>
<evidence type="ECO:0000256" key="12">
    <source>
        <dbReference type="PIRSR" id="PIRSR036958-2"/>
    </source>
</evidence>
<evidence type="ECO:0000256" key="3">
    <source>
        <dbReference type="ARBA" id="ARBA00022679"/>
    </source>
</evidence>
<dbReference type="PANTHER" id="PTHR10367">
    <property type="entry name" value="MRNA-CAPPING ENZYME"/>
    <property type="match status" value="1"/>
</dbReference>
<feature type="domain" description="Tyrosine specific protein phosphatases" evidence="15">
    <location>
        <begin position="182"/>
        <end position="249"/>
    </location>
</feature>
<dbReference type="InterPro" id="IPR000387">
    <property type="entry name" value="Tyr_Pase_dom"/>
</dbReference>
<comment type="function">
    <text evidence="10">Bifunctional mRNA-capping enzyme exhibiting RNA 5'-triphosphate monophosphatase activity in the N-terminal part and mRNA guanylyltransferase activity in the C-terminal part. Catalyzes the first two steps of cap formation: by removing the gamma-phosphate from the 5'-triphosphate end of nascent mRNA to yield a diphosphate end, and by transferring the GMP moiety of GTP to the 5'-diphosphate terminus of RNA via a covalent enzyme-GMP reaction intermediate.</text>
</comment>
<evidence type="ECO:0000256" key="7">
    <source>
        <dbReference type="ARBA" id="ARBA00023134"/>
    </source>
</evidence>
<feature type="binding site" evidence="13">
    <location>
        <begin position="608"/>
        <end position="613"/>
    </location>
    <ligand>
        <name>GTP</name>
        <dbReference type="ChEBI" id="CHEBI:37565"/>
    </ligand>
</feature>
<comment type="catalytic activity">
    <reaction evidence="10">
        <text>a 5'-end triphospho-ribonucleoside in mRNA + H2O = a 5'-end diphospho-ribonucleoside in mRNA + phosphate + H(+)</text>
        <dbReference type="Rhea" id="RHEA:67004"/>
        <dbReference type="Rhea" id="RHEA-COMP:17164"/>
        <dbReference type="Rhea" id="RHEA-COMP:17165"/>
        <dbReference type="ChEBI" id="CHEBI:15377"/>
        <dbReference type="ChEBI" id="CHEBI:15378"/>
        <dbReference type="ChEBI" id="CHEBI:43474"/>
        <dbReference type="ChEBI" id="CHEBI:167616"/>
        <dbReference type="ChEBI" id="CHEBI:167618"/>
        <dbReference type="EC" id="3.6.1.74"/>
    </reaction>
</comment>
<dbReference type="EC" id="2.7.7.50" evidence="10"/>